<evidence type="ECO:0000313" key="3">
    <source>
        <dbReference type="Proteomes" id="UP000216991"/>
    </source>
</evidence>
<name>A0A255YJK4_9SPHN</name>
<protein>
    <submittedName>
        <fullName evidence="2">Uncharacterized protein</fullName>
    </submittedName>
</protein>
<dbReference type="AlphaFoldDB" id="A0A255YJK4"/>
<feature type="compositionally biased region" description="Basic and acidic residues" evidence="1">
    <location>
        <begin position="133"/>
        <end position="145"/>
    </location>
</feature>
<dbReference type="Proteomes" id="UP000216991">
    <property type="component" value="Unassembled WGS sequence"/>
</dbReference>
<evidence type="ECO:0000256" key="1">
    <source>
        <dbReference type="SAM" id="MobiDB-lite"/>
    </source>
</evidence>
<comment type="caution">
    <text evidence="2">The sequence shown here is derived from an EMBL/GenBank/DDBJ whole genome shotgun (WGS) entry which is preliminary data.</text>
</comment>
<feature type="region of interest" description="Disordered" evidence="1">
    <location>
        <begin position="133"/>
        <end position="152"/>
    </location>
</feature>
<sequence>MDQSLSEVAIGSKELEQLLIAINDVPEEDQAALTSRLKLLARLGVPDAQRVGTGRKARFDLISVFQVAIAVEMIQMSLSTEKAARLLTYAWPRGLSNILSTIGRAHRGQLTGESIYPAVITLSLERFDGLTKSDDPKAVEEERRRQSPNGRFTPIVGYGPLRRATSAEGYFDLTDPMKAKRISVINASSLAHRIGVYLERTKVMTLAELHAWCLACPYQRPNPAMHDRDG</sequence>
<dbReference type="RefSeq" id="WP_094473505.1">
    <property type="nucleotide sequence ID" value="NZ_NOXT01000105.1"/>
</dbReference>
<evidence type="ECO:0000313" key="2">
    <source>
        <dbReference type="EMBL" id="OYQ29363.1"/>
    </source>
</evidence>
<organism evidence="2 3">
    <name type="scientific">Sandarakinorhabdus cyanobacteriorum</name>
    <dbReference type="NCBI Taxonomy" id="1981098"/>
    <lineage>
        <taxon>Bacteria</taxon>
        <taxon>Pseudomonadati</taxon>
        <taxon>Pseudomonadota</taxon>
        <taxon>Alphaproteobacteria</taxon>
        <taxon>Sphingomonadales</taxon>
        <taxon>Sphingosinicellaceae</taxon>
        <taxon>Sandarakinorhabdus</taxon>
    </lineage>
</organism>
<keyword evidence="3" id="KW-1185">Reference proteome</keyword>
<reference evidence="2 3" key="1">
    <citation type="submission" date="2017-07" db="EMBL/GenBank/DDBJ databases">
        <title>Sandarakinorhabdus cyanobacteriorum sp. nov., a novel bacterium isolated from cyanobacterial aggregates in a eutrophic lake.</title>
        <authorList>
            <person name="Cai H."/>
        </authorList>
    </citation>
    <scope>NUCLEOTIDE SEQUENCE [LARGE SCALE GENOMIC DNA]</scope>
    <source>
        <strain evidence="2 3">TH057</strain>
    </source>
</reference>
<proteinExistence type="predicted"/>
<dbReference type="EMBL" id="NOXT01000105">
    <property type="protein sequence ID" value="OYQ29363.1"/>
    <property type="molecule type" value="Genomic_DNA"/>
</dbReference>
<accession>A0A255YJK4</accession>
<gene>
    <name evidence="2" type="ORF">CHU93_07635</name>
</gene>